<evidence type="ECO:0000256" key="18">
    <source>
        <dbReference type="ARBA" id="ARBA00047984"/>
    </source>
</evidence>
<evidence type="ECO:0000256" key="11">
    <source>
        <dbReference type="ARBA" id="ARBA00022741"/>
    </source>
</evidence>
<dbReference type="GO" id="GO:0039694">
    <property type="term" value="P:viral RNA genome replication"/>
    <property type="evidence" value="ECO:0007669"/>
    <property type="project" value="InterPro"/>
</dbReference>
<reference evidence="22" key="1">
    <citation type="submission" date="2021-09" db="EMBL/GenBank/DDBJ databases">
        <authorList>
            <person name="Li N.N."/>
        </authorList>
    </citation>
    <scope>NUCLEOTIDE SEQUENCE</scope>
    <source>
        <strain evidence="22">Novel_33</strain>
    </source>
</reference>
<evidence type="ECO:0000256" key="2">
    <source>
        <dbReference type="ARBA" id="ARBA00004531"/>
    </source>
</evidence>
<dbReference type="GO" id="GO:0016787">
    <property type="term" value="F:hydrolase activity"/>
    <property type="evidence" value="ECO:0007669"/>
    <property type="project" value="UniProtKB-KW"/>
</dbReference>
<organism evidence="22">
    <name type="scientific">Xiangshan martelli-like virus 4</name>
    <dbReference type="NCBI Taxonomy" id="2886235"/>
    <lineage>
        <taxon>Viruses</taxon>
        <taxon>Riboviria</taxon>
        <taxon>Orthornavirae</taxon>
        <taxon>Kitrinoviricota</taxon>
        <taxon>Alsuviricetes</taxon>
        <taxon>Martellivirales</taxon>
    </lineage>
</organism>
<feature type="domain" description="(+)RNA virus helicase C-terminal" evidence="20">
    <location>
        <begin position="1824"/>
        <end position="2147"/>
    </location>
</feature>
<dbReference type="PROSITE" id="PS51743">
    <property type="entry name" value="ALPHAVIRUS_MT"/>
    <property type="match status" value="1"/>
</dbReference>
<keyword evidence="11" id="KW-0547">Nucleotide-binding</keyword>
<dbReference type="GO" id="GO:0008174">
    <property type="term" value="F:mRNA methyltransferase activity"/>
    <property type="evidence" value="ECO:0007669"/>
    <property type="project" value="UniProtKB-UniRule"/>
</dbReference>
<dbReference type="Pfam" id="PF01443">
    <property type="entry name" value="Viral_helicase1"/>
    <property type="match status" value="1"/>
</dbReference>
<evidence type="ECO:0000256" key="10">
    <source>
        <dbReference type="ARBA" id="ARBA00022695"/>
    </source>
</evidence>
<dbReference type="InterPro" id="IPR001788">
    <property type="entry name" value="RNA-dep_RNA_pol_alsuvir"/>
</dbReference>
<dbReference type="SUPFAM" id="SSF53335">
    <property type="entry name" value="S-adenosyl-L-methionine-dependent methyltransferases"/>
    <property type="match status" value="1"/>
</dbReference>
<dbReference type="Pfam" id="PF01660">
    <property type="entry name" value="Vmethyltransf"/>
    <property type="match status" value="1"/>
</dbReference>
<dbReference type="SUPFAM" id="SSF52540">
    <property type="entry name" value="P-loop containing nucleoside triphosphate hydrolases"/>
    <property type="match status" value="2"/>
</dbReference>
<keyword evidence="12" id="KW-0378">Hydrolase</keyword>
<keyword evidence="8" id="KW-0808">Transferase</keyword>
<dbReference type="InterPro" id="IPR027351">
    <property type="entry name" value="(+)RNA_virus_helicase_core_dom"/>
</dbReference>
<dbReference type="EMBL" id="OK491509">
    <property type="protein sequence ID" value="UDL14013.1"/>
    <property type="molecule type" value="Genomic_RNA"/>
</dbReference>
<evidence type="ECO:0000256" key="12">
    <source>
        <dbReference type="ARBA" id="ARBA00022801"/>
    </source>
</evidence>
<dbReference type="GO" id="GO:0042025">
    <property type="term" value="C:host cell nucleus"/>
    <property type="evidence" value="ECO:0007669"/>
    <property type="project" value="UniProtKB-SubCell"/>
</dbReference>
<dbReference type="InterPro" id="IPR002588">
    <property type="entry name" value="Alphavirus-like_MT_dom"/>
</dbReference>
<keyword evidence="5" id="KW-1048">Host nucleus</keyword>
<dbReference type="Pfam" id="PF00978">
    <property type="entry name" value="RdRP_2"/>
    <property type="match status" value="1"/>
</dbReference>
<keyword evidence="15" id="KW-0694">RNA-binding</keyword>
<dbReference type="InterPro" id="IPR043502">
    <property type="entry name" value="DNA/RNA_pol_sf"/>
</dbReference>
<evidence type="ECO:0000256" key="3">
    <source>
        <dbReference type="ARBA" id="ARBA00022484"/>
    </source>
</evidence>
<evidence type="ECO:0000256" key="1">
    <source>
        <dbReference type="ARBA" id="ARBA00004147"/>
    </source>
</evidence>
<evidence type="ECO:0000256" key="14">
    <source>
        <dbReference type="ARBA" id="ARBA00022840"/>
    </source>
</evidence>
<keyword evidence="16" id="KW-0693">Viral RNA replication</keyword>
<feature type="domain" description="Alphavirus-like MT" evidence="21">
    <location>
        <begin position="102"/>
        <end position="319"/>
    </location>
</feature>
<dbReference type="Gene3D" id="3.40.50.300">
    <property type="entry name" value="P-loop containing nucleotide triphosphate hydrolases"/>
    <property type="match status" value="2"/>
</dbReference>
<dbReference type="PROSITE" id="PS50507">
    <property type="entry name" value="RDRP_SSRNA_POS"/>
    <property type="match status" value="1"/>
</dbReference>
<proteinExistence type="predicted"/>
<dbReference type="GO" id="GO:0006351">
    <property type="term" value="P:DNA-templated transcription"/>
    <property type="evidence" value="ECO:0007669"/>
    <property type="project" value="InterPro"/>
</dbReference>
<dbReference type="PANTHER" id="PTHR10920:SF13">
    <property type="entry name" value="PRE-RRNA 2'-O-RIBOSE RNA METHYLTRANSFERASE FTSJ3"/>
    <property type="match status" value="1"/>
</dbReference>
<dbReference type="GO" id="GO:0003968">
    <property type="term" value="F:RNA-directed RNA polymerase activity"/>
    <property type="evidence" value="ECO:0007669"/>
    <property type="project" value="UniProtKB-KW"/>
</dbReference>
<keyword evidence="9" id="KW-0949">S-adenosyl-L-methionine</keyword>
<dbReference type="PANTHER" id="PTHR10920">
    <property type="entry name" value="RIBOSOMAL RNA METHYLTRANSFERASE"/>
    <property type="match status" value="1"/>
</dbReference>
<dbReference type="InterPro" id="IPR050082">
    <property type="entry name" value="RNA_methyltr_RlmE"/>
</dbReference>
<keyword evidence="4" id="KW-0698">rRNA processing</keyword>
<keyword evidence="13" id="KW-0347">Helicase</keyword>
<keyword evidence="17" id="KW-0506">mRNA capping</keyword>
<dbReference type="CDD" id="cd02440">
    <property type="entry name" value="AdoMet_MTases"/>
    <property type="match status" value="1"/>
</dbReference>
<keyword evidence="14" id="KW-0067">ATP-binding</keyword>
<dbReference type="InterPro" id="IPR007094">
    <property type="entry name" value="RNA-dir_pol_PSvirus"/>
</dbReference>
<dbReference type="InterPro" id="IPR027417">
    <property type="entry name" value="P-loop_NTPase"/>
</dbReference>
<evidence type="ECO:0000256" key="15">
    <source>
        <dbReference type="ARBA" id="ARBA00022884"/>
    </source>
</evidence>
<evidence type="ECO:0000256" key="9">
    <source>
        <dbReference type="ARBA" id="ARBA00022691"/>
    </source>
</evidence>
<dbReference type="SUPFAM" id="SSF56672">
    <property type="entry name" value="DNA/RNA polymerases"/>
    <property type="match status" value="1"/>
</dbReference>
<protein>
    <submittedName>
        <fullName evidence="22">Uncharacterized protein</fullName>
    </submittedName>
</protein>
<evidence type="ECO:0000256" key="8">
    <source>
        <dbReference type="ARBA" id="ARBA00022679"/>
    </source>
</evidence>
<dbReference type="InterPro" id="IPR029063">
    <property type="entry name" value="SAM-dependent_MTases_sf"/>
</dbReference>
<dbReference type="GO" id="GO:0005524">
    <property type="term" value="F:ATP binding"/>
    <property type="evidence" value="ECO:0007669"/>
    <property type="project" value="UniProtKB-KW"/>
</dbReference>
<dbReference type="GO" id="GO:0003723">
    <property type="term" value="F:RNA binding"/>
    <property type="evidence" value="ECO:0007669"/>
    <property type="project" value="UniProtKB-KW"/>
</dbReference>
<dbReference type="GO" id="GO:0006370">
    <property type="term" value="P:7-methylguanosine mRNA capping"/>
    <property type="evidence" value="ECO:0007669"/>
    <property type="project" value="UniProtKB-KW"/>
</dbReference>
<evidence type="ECO:0000256" key="16">
    <source>
        <dbReference type="ARBA" id="ARBA00022953"/>
    </source>
</evidence>
<dbReference type="GO" id="GO:0006364">
    <property type="term" value="P:rRNA processing"/>
    <property type="evidence" value="ECO:0007669"/>
    <property type="project" value="UniProtKB-KW"/>
</dbReference>
<evidence type="ECO:0000256" key="4">
    <source>
        <dbReference type="ARBA" id="ARBA00022552"/>
    </source>
</evidence>
<evidence type="ECO:0000256" key="5">
    <source>
        <dbReference type="ARBA" id="ARBA00022562"/>
    </source>
</evidence>
<comment type="catalytic activity">
    <reaction evidence="18">
        <text>ATP + H2O = ADP + phosphate + H(+)</text>
        <dbReference type="Rhea" id="RHEA:13065"/>
        <dbReference type="ChEBI" id="CHEBI:15377"/>
        <dbReference type="ChEBI" id="CHEBI:15378"/>
        <dbReference type="ChEBI" id="CHEBI:30616"/>
        <dbReference type="ChEBI" id="CHEBI:43474"/>
        <dbReference type="ChEBI" id="CHEBI:456216"/>
        <dbReference type="EC" id="3.6.4.13"/>
    </reaction>
</comment>
<dbReference type="GO" id="GO:0033645">
    <property type="term" value="C:host cell endomembrane system"/>
    <property type="evidence" value="ECO:0007669"/>
    <property type="project" value="UniProtKB-SubCell"/>
</dbReference>
<evidence type="ECO:0000256" key="17">
    <source>
        <dbReference type="ARBA" id="ARBA00023042"/>
    </source>
</evidence>
<keyword evidence="3" id="KW-0696">RNA-directed RNA polymerase</keyword>
<dbReference type="GO" id="GO:0001510">
    <property type="term" value="P:RNA methylation"/>
    <property type="evidence" value="ECO:0007669"/>
    <property type="project" value="TreeGrafter"/>
</dbReference>
<evidence type="ECO:0000313" key="22">
    <source>
        <dbReference type="EMBL" id="UDL14013.1"/>
    </source>
</evidence>
<keyword evidence="10" id="KW-0548">Nucleotidyltransferase</keyword>
<dbReference type="Gene3D" id="3.40.50.150">
    <property type="entry name" value="Vaccinia Virus protein VP39"/>
    <property type="match status" value="1"/>
</dbReference>
<dbReference type="GO" id="GO:0003724">
    <property type="term" value="F:RNA helicase activity"/>
    <property type="evidence" value="ECO:0007669"/>
    <property type="project" value="UniProtKB-EC"/>
</dbReference>
<accession>A0A8K1YQR3</accession>
<evidence type="ECO:0000259" key="21">
    <source>
        <dbReference type="PROSITE" id="PS51743"/>
    </source>
</evidence>
<evidence type="ECO:0000256" key="6">
    <source>
        <dbReference type="ARBA" id="ARBA00022603"/>
    </source>
</evidence>
<evidence type="ECO:0000256" key="7">
    <source>
        <dbReference type="ARBA" id="ARBA00022664"/>
    </source>
</evidence>
<keyword evidence="6" id="KW-0489">Methyltransferase</keyword>
<evidence type="ECO:0000259" key="19">
    <source>
        <dbReference type="PROSITE" id="PS50507"/>
    </source>
</evidence>
<keyword evidence="7" id="KW-0507">mRNA processing</keyword>
<sequence length="2716" mass="312220">MDADLDCNIGEEIREDFLTAQPLDINEYVGLQGYDLRRTLVTNALTDPAPNAIKSHVVNSIGESLANAIRTRKGKKVVRITERMTNDDEIKLTENYSAFNIQFDRTNGNAHSVAAASRKLEYATLLQMFSYDNSKDYSAYISGTWDSYICDIGGDFGKHFVANNRSIHSCCPVMDARDAARYSIRLNRIQDYAMHNTMTHFQQKVLRSISTLKLNQQEEFMCYCRVQDCIKTAKYGIMVHSNYDIPLARLADAMRNKNMDQIYGCFVFRAEMLLNREGIIKDINCHYKFSDDGKYVKFSFEGDSSWDYVHKTRIYLAYVTSSWFMDTMQNISCFIELLENRLGIQYFRIVRSKMEVNIDSLISHKIWFNSLKNMTRVNFYVIDYDALGSATGVREKNLFHILTGDIFAPNLNYDFRNSERWDQKLVNEYMRQVSFYVETDLLRKGEECALGNTEAKFKPIEIYNYLRSFSSRIFFGKDVVRRGSDIDPVYLYYLAHAIYIRMFALKYDIGKITQQLIYDVHYERELASSDFFIKMHSNHKSLVSSNVWPLAICKKLNKWAWNKKNTCGILKKLIEDNISYEEITSMSKRGVVRYAIDYVTESLGCSRRSTVDKHLVGVTHIDFPAFVKEDFVVDMPNVIRRVIKDNFGVEVNMTRIAPIDGCGVQHQKPKPEKKKEEFVAYSYCNSTISSLTNNSTSSWEDMRLRYSHAPATLCSGLLYDDIFNQIGVKNFPEETTIVEMGANGFDSTREVLKRMTGIYGCKLYSHTYPTRSKIIDSFNGISCGTGDLLSDKTVGAFPRLKADIIVSDVDFVNHNSFLQFIPNLIAINDKILKKGGTLLMRIVLYPHKEFRRNLAEKLLPLAARFSEFDVYRSQYLPVESFRVILSCKNFGSIDLGETFINVIRTAFNTSDMIMSNRLTRAKLTLFDDDSVRVALKNLDQAVTYDDVLPFYDYIYKNNLKNRCVTAALNEVELFPNRAAYKLLEILVKHSLVLPHEVLDLCGAPGGFLVVLSQIGSSTLTSLSIDDNYYDSVKKSSNIDLIIDDVRKIDDYPSLHDRFSFVVADGGDNTAYSNLELFDSQYKAICKTLKKGGNAILKACNYFLVRNRKFSEFKEIILYKPFFSREGNTEVYLIMKEYHGQADTNTKIIDNEFPKFVEGIKSYILGNHIVPRDKLGELARTLMLDYMRISQGQEPILRYNTAQEDKVEEWLEVNIFEPDNVETHDSVVVSHPSTTMRRVSSLPAVDTVLSHPIRRVRSNPFDNDTEKKIFPEGDDGVFVTISPTLTLEKGEEGSGGDSQEELVKRILTVDYSSTVATIDKPAFTSEVERETFRSDNILTIAGDGNCAFSAMIGDDDPTVVQQFKQYLLRKSSSEGYRGILDAESVEVLRTERAYGGYDHISFFSRIAGIAFKIVTDKQELYVSENSKPYLTRELIYNNQHYDLRDYACHDYRYKLDYKFSLPDFKEYMANKKLLRPESEIISVVGHCVQCTEVKIRENLLNHIGERVDVMLPLAIAERLDLLDVRNRTKHDYTVARYGNMLLLIFVPVDIPFKVKLRQSIRRLNIHFRNCQICSTYSGQCVPRRDSDFKCYFYCQEKIHYANLDDSAVDLDFKFYPVSYCNVFSGGSLQYHENEICFYPSSSSLELKLQTAEALLVKYGEGNRYVVRVTIESDVSDWLDVLCDCFKEFYINSRVVIRTDDLIKDYRPKFIRGNSSTVARYNSMIECREIWGHETMAIKHKLSLVYTQLKSLFGTDDWENISISPPDVGLINFSSGEWKKKPMNKFSRVYQYGYDGNDLVLIERYFDQNTGAIKKTTGLDFVVVSSETSLVVAPKLYNAVRRYSVDEMQVDFKVTLVAGVPGCGKTSEILKEHNKEKDLVLTTTRSAALDLQKRVSGGLVDKKKRILSLSKKYRTIDSYIINGKETCEILWVDEGLMSHYGQILWAAVKSDCKEVRIFGDPAQIPYINRNRTYETLYSSYKTDDINFTFRTLSYRCPADVMMYLDVLQSYSFVPETTNSILHSCSYLRISSVREVKLNSDDVCITFTQNEKEEIVKALNVDNSREKDVRVYTINEFQGQQNTSIVLVRLNFKNIEIFSDTAQILVALSRHTKQFKYLTVTEDRLTSMLSGATDASRYVAKLKGGGVVKNTFKNTPALPVYSFCPSSAIDHLKSNRFLRDIVERHLFPATRIARCDLIGGLEDEKIEIPYIEQPKVAAPGIVLQSFFDRVFPGESLDNSSRFDSLIFERDDYTINSDGFRIDMVRPYGFQEKGYLTSQLRTTCPVPVLSTQRQIIKAYSERNGTVPQLAGKRFAYSLIPSMIERFKRNYVADLETFSVFKDNVILPNVSDMSDWLNSQNPKVLKEIEAEIEREPSVYHRDLTVYKYILKRIPKPSLEPGGNMKYASPQTIAYLDKLVNLLFCPMVREIKKRLNSVLRLDKILFSDMSVQNFNDVLNYRFPPSVASNLTKTLLEIDFSKFDKSQDEIVLAFEMEFMRVMGVHEDLVMLWREMHERTTLWDPHNKFKAHVFFQRKSGDAMTFLGNTVLLMAVMASVYDLQDSFCLFSGDDSLVFSSVGLKNLKESYRSFSSIFNLEAKLLTYETAYFCSKFIYPISKEAWVVAPDLIKILIKMGRKDLVNYDHVEEYRISLMDNISPYFNAFNNNAINHCLNDRYHLDGDHSMIIASIVSFVSDKEIFHKNFIDEVGCLEKKYTILPSLDI</sequence>
<feature type="domain" description="RdRp catalytic" evidence="19">
    <location>
        <begin position="2466"/>
        <end position="2578"/>
    </location>
</feature>
<evidence type="ECO:0000259" key="20">
    <source>
        <dbReference type="PROSITE" id="PS51657"/>
    </source>
</evidence>
<dbReference type="Pfam" id="PF01728">
    <property type="entry name" value="FtsJ"/>
    <property type="match status" value="1"/>
</dbReference>
<name>A0A8K1YQR3_9VIRU</name>
<dbReference type="PROSITE" id="PS51657">
    <property type="entry name" value="PSRV_HELICASE"/>
    <property type="match status" value="1"/>
</dbReference>
<comment type="subcellular location">
    <subcellularLocation>
        <location evidence="2">Host endomembrane system</location>
        <topology evidence="2">Peripheral membrane protein</topology>
    </subcellularLocation>
    <subcellularLocation>
        <location evidence="1">Host nucleus</location>
    </subcellularLocation>
</comment>
<dbReference type="CDD" id="cd23254">
    <property type="entry name" value="Kitaviridae_RdRp"/>
    <property type="match status" value="1"/>
</dbReference>
<dbReference type="GO" id="GO:0016556">
    <property type="term" value="P:mRNA modification"/>
    <property type="evidence" value="ECO:0007669"/>
    <property type="project" value="InterPro"/>
</dbReference>
<evidence type="ECO:0000256" key="13">
    <source>
        <dbReference type="ARBA" id="ARBA00022806"/>
    </source>
</evidence>
<dbReference type="InterPro" id="IPR002877">
    <property type="entry name" value="RNA_MeTrfase_FtsJ_dom"/>
</dbReference>